<dbReference type="EMBL" id="JADJEV010000005">
    <property type="protein sequence ID" value="MBK6975600.1"/>
    <property type="molecule type" value="Genomic_DNA"/>
</dbReference>
<evidence type="ECO:0000313" key="2">
    <source>
        <dbReference type="Proteomes" id="UP000807785"/>
    </source>
</evidence>
<protein>
    <submittedName>
        <fullName evidence="1">Uncharacterized protein</fullName>
    </submittedName>
</protein>
<accession>A0A9D7E2W1</accession>
<comment type="caution">
    <text evidence="1">The sequence shown here is derived from an EMBL/GenBank/DDBJ whole genome shotgun (WGS) entry which is preliminary data.</text>
</comment>
<reference evidence="1" key="1">
    <citation type="submission" date="2020-10" db="EMBL/GenBank/DDBJ databases">
        <title>Connecting structure to function with the recovery of over 1000 high-quality activated sludge metagenome-assembled genomes encoding full-length rRNA genes using long-read sequencing.</title>
        <authorList>
            <person name="Singleton C.M."/>
            <person name="Petriglieri F."/>
            <person name="Kristensen J.M."/>
            <person name="Kirkegaard R.H."/>
            <person name="Michaelsen T.Y."/>
            <person name="Andersen M.H."/>
            <person name="Karst S.M."/>
            <person name="Dueholm M.S."/>
            <person name="Nielsen P.H."/>
            <person name="Albertsen M."/>
        </authorList>
    </citation>
    <scope>NUCLEOTIDE SEQUENCE</scope>
    <source>
        <strain evidence="1">Bjer_18-Q3-R1-45_BAT3C.347</strain>
    </source>
</reference>
<name>A0A9D7E2W1_9PROT</name>
<proteinExistence type="predicted"/>
<gene>
    <name evidence="1" type="ORF">IPH26_22525</name>
</gene>
<sequence length="63" mass="6870">MRDLIVKSGVQWTLNIAKTDGDVNTLASPRIRARNREKAKILIGSRVPVITNSVTPVASGTPW</sequence>
<dbReference type="AlphaFoldDB" id="A0A9D7E2W1"/>
<dbReference type="Proteomes" id="UP000807785">
    <property type="component" value="Unassembled WGS sequence"/>
</dbReference>
<evidence type="ECO:0000313" key="1">
    <source>
        <dbReference type="EMBL" id="MBK6975600.1"/>
    </source>
</evidence>
<organism evidence="1 2">
    <name type="scientific">Candidatus Methylophosphatis roskildensis</name>
    <dbReference type="NCBI Taxonomy" id="2899263"/>
    <lineage>
        <taxon>Bacteria</taxon>
        <taxon>Pseudomonadati</taxon>
        <taxon>Pseudomonadota</taxon>
        <taxon>Betaproteobacteria</taxon>
        <taxon>Nitrosomonadales</taxon>
        <taxon>Sterolibacteriaceae</taxon>
        <taxon>Candidatus Methylophosphatis</taxon>
    </lineage>
</organism>